<evidence type="ECO:0000313" key="1">
    <source>
        <dbReference type="EMBL" id="CAG8661991.1"/>
    </source>
</evidence>
<proteinExistence type="predicted"/>
<keyword evidence="2" id="KW-1185">Reference proteome</keyword>
<comment type="caution">
    <text evidence="1">The sequence shown here is derived from an EMBL/GenBank/DDBJ whole genome shotgun (WGS) entry which is preliminary data.</text>
</comment>
<organism evidence="1 2">
    <name type="scientific">Dentiscutata heterogama</name>
    <dbReference type="NCBI Taxonomy" id="1316150"/>
    <lineage>
        <taxon>Eukaryota</taxon>
        <taxon>Fungi</taxon>
        <taxon>Fungi incertae sedis</taxon>
        <taxon>Mucoromycota</taxon>
        <taxon>Glomeromycotina</taxon>
        <taxon>Glomeromycetes</taxon>
        <taxon>Diversisporales</taxon>
        <taxon>Gigasporaceae</taxon>
        <taxon>Dentiscutata</taxon>
    </lineage>
</organism>
<evidence type="ECO:0000313" key="2">
    <source>
        <dbReference type="Proteomes" id="UP000789702"/>
    </source>
</evidence>
<feature type="non-terminal residue" evidence="1">
    <location>
        <position position="1"/>
    </location>
</feature>
<dbReference type="Proteomes" id="UP000789702">
    <property type="component" value="Unassembled WGS sequence"/>
</dbReference>
<dbReference type="EMBL" id="CAJVPU010017838">
    <property type="protein sequence ID" value="CAG8661991.1"/>
    <property type="molecule type" value="Genomic_DNA"/>
</dbReference>
<name>A0ACA9NL25_9GLOM</name>
<reference evidence="1" key="1">
    <citation type="submission" date="2021-06" db="EMBL/GenBank/DDBJ databases">
        <authorList>
            <person name="Kallberg Y."/>
            <person name="Tangrot J."/>
            <person name="Rosling A."/>
        </authorList>
    </citation>
    <scope>NUCLEOTIDE SEQUENCE</scope>
    <source>
        <strain evidence="1">IL203A</strain>
    </source>
</reference>
<sequence>ISNANIKTKEAMAQGVGMVINMAPERATDVVSKETKDMTPERAEDVTPEGVANMTPKGETDITER</sequence>
<protein>
    <submittedName>
        <fullName evidence="1">6712_t:CDS:1</fullName>
    </submittedName>
</protein>
<accession>A0ACA9NL25</accession>
<gene>
    <name evidence="1" type="ORF">DHETER_LOCUS9793</name>
</gene>